<dbReference type="PANTHER" id="PTHR43173">
    <property type="entry name" value="ABC1 FAMILY PROTEIN"/>
    <property type="match status" value="1"/>
</dbReference>
<gene>
    <name evidence="2" type="ORF">DILT_LOCUS9601</name>
</gene>
<accession>A0A3P7LK46</accession>
<feature type="domain" description="ABC1 atypical kinase-like" evidence="1">
    <location>
        <begin position="101"/>
        <end position="190"/>
    </location>
</feature>
<dbReference type="AlphaFoldDB" id="A0A3P7LK46"/>
<dbReference type="OrthoDB" id="427480at2759"/>
<evidence type="ECO:0000259" key="1">
    <source>
        <dbReference type="Pfam" id="PF03109"/>
    </source>
</evidence>
<dbReference type="Proteomes" id="UP000281553">
    <property type="component" value="Unassembled WGS sequence"/>
</dbReference>
<proteinExistence type="predicted"/>
<evidence type="ECO:0000313" key="3">
    <source>
        <dbReference type="Proteomes" id="UP000281553"/>
    </source>
</evidence>
<reference evidence="2 3" key="1">
    <citation type="submission" date="2018-11" db="EMBL/GenBank/DDBJ databases">
        <authorList>
            <consortium name="Pathogen Informatics"/>
        </authorList>
    </citation>
    <scope>NUCLEOTIDE SEQUENCE [LARGE SCALE GENOMIC DNA]</scope>
</reference>
<name>A0A3P7LK46_DIBLA</name>
<dbReference type="InterPro" id="IPR004147">
    <property type="entry name" value="ABC1_dom"/>
</dbReference>
<dbReference type="EMBL" id="UYRU01057299">
    <property type="protein sequence ID" value="VDN13770.1"/>
    <property type="molecule type" value="Genomic_DNA"/>
</dbReference>
<dbReference type="InterPro" id="IPR051130">
    <property type="entry name" value="Mito_struct-func_regulator"/>
</dbReference>
<dbReference type="PANTHER" id="PTHR43173:SF28">
    <property type="entry name" value="AARF DOMAIN CONTAINING KINASE 5"/>
    <property type="match status" value="1"/>
</dbReference>
<sequence length="220" mass="24749">MFAMLLSVPTLASPVLLKHEDYSEAFLRKVPGSLMRFVRSISVGVRISLMYKWQLLDIPEGSPEYANIMRKCHQKAADMILRGCIENGGLYIKMGQGLASLNHVDRVFIADFGGKPSDLFIEFDHEPFAAASLAQVHRAVTRSGERVAVKVQYEDLRDRFPTDIATLEFLLRIVEKIHKNFGFAWVLTDLKVGFFPSPPPALPLPISWILKGGRVTYVTE</sequence>
<organism evidence="2 3">
    <name type="scientific">Dibothriocephalus latus</name>
    <name type="common">Fish tapeworm</name>
    <name type="synonym">Diphyllobothrium latum</name>
    <dbReference type="NCBI Taxonomy" id="60516"/>
    <lineage>
        <taxon>Eukaryota</taxon>
        <taxon>Metazoa</taxon>
        <taxon>Spiralia</taxon>
        <taxon>Lophotrochozoa</taxon>
        <taxon>Platyhelminthes</taxon>
        <taxon>Cestoda</taxon>
        <taxon>Eucestoda</taxon>
        <taxon>Diphyllobothriidea</taxon>
        <taxon>Diphyllobothriidae</taxon>
        <taxon>Dibothriocephalus</taxon>
    </lineage>
</organism>
<protein>
    <recommendedName>
        <fullName evidence="1">ABC1 atypical kinase-like domain-containing protein</fullName>
    </recommendedName>
</protein>
<keyword evidence="3" id="KW-1185">Reference proteome</keyword>
<evidence type="ECO:0000313" key="2">
    <source>
        <dbReference type="EMBL" id="VDN13770.1"/>
    </source>
</evidence>
<dbReference type="Pfam" id="PF03109">
    <property type="entry name" value="ABC1"/>
    <property type="match status" value="1"/>
</dbReference>